<proteinExistence type="predicted"/>
<dbReference type="EMBL" id="PYSV01000001">
    <property type="protein sequence ID" value="PTA69643.1"/>
    <property type="molecule type" value="Genomic_DNA"/>
</dbReference>
<evidence type="ECO:0000313" key="2">
    <source>
        <dbReference type="Proteomes" id="UP000240317"/>
    </source>
</evidence>
<dbReference type="PROSITE" id="PS51257">
    <property type="entry name" value="PROKAR_LIPOPROTEIN"/>
    <property type="match status" value="1"/>
</dbReference>
<name>A0A2T3WD25_9DEIO</name>
<protein>
    <recommendedName>
        <fullName evidence="3">Lipoprotein</fullName>
    </recommendedName>
</protein>
<reference evidence="1 2" key="1">
    <citation type="submission" date="2018-03" db="EMBL/GenBank/DDBJ databases">
        <title>Draft genome of Deinococcus sp. OD32.</title>
        <authorList>
            <person name="Wang X.-P."/>
            <person name="Du Z.-J."/>
        </authorList>
    </citation>
    <scope>NUCLEOTIDE SEQUENCE [LARGE SCALE GENOMIC DNA]</scope>
    <source>
        <strain evidence="1 2">OD32</strain>
    </source>
</reference>
<sequence length="169" mass="17365">MKVTWATLIGRPYAARMTRPALLLSLALLPLLASCAPLASLLTPREGGPAPRTAGPLTVGQTWTVSGTVEGSAVSSTVAVPDLISGAGGTATVGGLDQAEAFSRGRPGFSVATYDGDRRVLSFEWIGTNGERYTCRVDTLLSLPYSGRLTRVQGGNVAGGSCQASVSQP</sequence>
<evidence type="ECO:0000313" key="1">
    <source>
        <dbReference type="EMBL" id="PTA69643.1"/>
    </source>
</evidence>
<dbReference type="AlphaFoldDB" id="A0A2T3WD25"/>
<accession>A0A2T3WD25</accession>
<organism evidence="1 2">
    <name type="scientific">Deinococcus arcticus</name>
    <dbReference type="NCBI Taxonomy" id="2136176"/>
    <lineage>
        <taxon>Bacteria</taxon>
        <taxon>Thermotogati</taxon>
        <taxon>Deinococcota</taxon>
        <taxon>Deinococci</taxon>
        <taxon>Deinococcales</taxon>
        <taxon>Deinococcaceae</taxon>
        <taxon>Deinococcus</taxon>
    </lineage>
</organism>
<comment type="caution">
    <text evidence="1">The sequence shown here is derived from an EMBL/GenBank/DDBJ whole genome shotgun (WGS) entry which is preliminary data.</text>
</comment>
<keyword evidence="2" id="KW-1185">Reference proteome</keyword>
<dbReference type="Proteomes" id="UP000240317">
    <property type="component" value="Unassembled WGS sequence"/>
</dbReference>
<evidence type="ECO:0008006" key="3">
    <source>
        <dbReference type="Google" id="ProtNLM"/>
    </source>
</evidence>
<gene>
    <name evidence="1" type="ORF">C8263_01075</name>
</gene>